<comment type="caution">
    <text evidence="2">The sequence shown here is derived from an EMBL/GenBank/DDBJ whole genome shotgun (WGS) entry which is preliminary data.</text>
</comment>
<reference evidence="2" key="2">
    <citation type="journal article" date="2018" name="ISME J.">
        <title>A dynamic microbial community with high functional redundancy inhabits the cold, oxic subseafloor aquifer.</title>
        <authorList>
            <person name="Tully B.J."/>
            <person name="Wheat C.G."/>
            <person name="Glazer B.T."/>
            <person name="Huber J.A."/>
        </authorList>
    </citation>
    <scope>NUCLEOTIDE SEQUENCE</scope>
    <source>
        <strain evidence="2">NORP83</strain>
    </source>
</reference>
<dbReference type="EMBL" id="NVUS01000040">
    <property type="protein sequence ID" value="PCI96685.1"/>
    <property type="molecule type" value="Genomic_DNA"/>
</dbReference>
<dbReference type="AlphaFoldDB" id="A0A2A4YQT5"/>
<accession>A0A2A4YQT5</accession>
<evidence type="ECO:0000256" key="1">
    <source>
        <dbReference type="SAM" id="MobiDB-lite"/>
    </source>
</evidence>
<reference key="1">
    <citation type="submission" date="2017-08" db="EMBL/GenBank/DDBJ databases">
        <title>A dynamic microbial community with high functional redundancy inhabits the cold, oxic subseafloor aquifer.</title>
        <authorList>
            <person name="Tully B.J."/>
            <person name="Wheat C.G."/>
            <person name="Glazer B.T."/>
            <person name="Huber J.A."/>
        </authorList>
    </citation>
    <scope>NUCLEOTIDE SEQUENCE [LARGE SCALE GENOMIC DNA]</scope>
</reference>
<name>A0A2A4YQT5_9PROT</name>
<evidence type="ECO:0000313" key="2">
    <source>
        <dbReference type="EMBL" id="PCI96685.1"/>
    </source>
</evidence>
<feature type="compositionally biased region" description="Basic and acidic residues" evidence="1">
    <location>
        <begin position="1"/>
        <end position="10"/>
    </location>
</feature>
<gene>
    <name evidence="2" type="ORF">COB13_17265</name>
</gene>
<sequence length="85" mass="9165">MADKKAKKPEAAPADAPKQKVNIDGNDYDLDTLSDGAKNQLVNLQLVDQKIAALQQDIAIMQTARNAYANALVGDLPFKSDKLPT</sequence>
<protein>
    <submittedName>
        <fullName evidence="2">Uncharacterized protein</fullName>
    </submittedName>
</protein>
<feature type="region of interest" description="Disordered" evidence="1">
    <location>
        <begin position="1"/>
        <end position="27"/>
    </location>
</feature>
<proteinExistence type="predicted"/>
<feature type="compositionally biased region" description="Low complexity" evidence="1">
    <location>
        <begin position="11"/>
        <end position="20"/>
    </location>
</feature>
<organism evidence="2">
    <name type="scientific">OCS116 cluster bacterium</name>
    <dbReference type="NCBI Taxonomy" id="2030921"/>
    <lineage>
        <taxon>Bacteria</taxon>
        <taxon>Pseudomonadati</taxon>
        <taxon>Pseudomonadota</taxon>
        <taxon>Alphaproteobacteria</taxon>
        <taxon>OCS116 cluster</taxon>
    </lineage>
</organism>